<gene>
    <name evidence="1" type="ORF">AK37_08062</name>
</gene>
<evidence type="ECO:0000313" key="1">
    <source>
        <dbReference type="EMBL" id="EHK84256.1"/>
    </source>
</evidence>
<reference evidence="1 2" key="1">
    <citation type="submission" date="2011-12" db="EMBL/GenBank/DDBJ databases">
        <authorList>
            <person name="Kriszt B."/>
            <person name="Tancsics A."/>
            <person name="Cserhati M."/>
            <person name="Toth A."/>
            <person name="Nagy I."/>
            <person name="Horvath B."/>
            <person name="Tamura T."/>
            <person name="Kukolya J."/>
            <person name="Szoboszlay S."/>
        </authorList>
    </citation>
    <scope>NUCLEOTIDE SEQUENCE [LARGE SCALE GENOMIC DNA]</scope>
    <source>
        <strain evidence="1 2">AK37</strain>
    </source>
</reference>
<proteinExistence type="predicted"/>
<accession>H0JQ37</accession>
<name>H0JQ37_9NOCA</name>
<dbReference type="EMBL" id="AHBW01000036">
    <property type="protein sequence ID" value="EHK84256.1"/>
    <property type="molecule type" value="Genomic_DNA"/>
</dbReference>
<protein>
    <submittedName>
        <fullName evidence="1">Uncharacterized protein</fullName>
    </submittedName>
</protein>
<dbReference type="AlphaFoldDB" id="H0JQ37"/>
<dbReference type="Proteomes" id="UP000005064">
    <property type="component" value="Unassembled WGS sequence"/>
</dbReference>
<sequence length="127" mass="14382">MAAHDAADRIYDALVKTRTISKRALLTYRFGRCRCAVLHVIESPNGVILGFPRYKMSRSLNSETSNASGRANNTEDGDRHWKQHAGYFVSDVNIELRCDHARKTINTNEIDSDLKKCSKDRVVLLSE</sequence>
<evidence type="ECO:0000313" key="2">
    <source>
        <dbReference type="Proteomes" id="UP000005064"/>
    </source>
</evidence>
<organism evidence="1 2">
    <name type="scientific">Rhodococcus pyridinivorans AK37</name>
    <dbReference type="NCBI Taxonomy" id="1114960"/>
    <lineage>
        <taxon>Bacteria</taxon>
        <taxon>Bacillati</taxon>
        <taxon>Actinomycetota</taxon>
        <taxon>Actinomycetes</taxon>
        <taxon>Mycobacteriales</taxon>
        <taxon>Nocardiaceae</taxon>
        <taxon>Rhodococcus</taxon>
    </lineage>
</organism>
<comment type="caution">
    <text evidence="1">The sequence shown here is derived from an EMBL/GenBank/DDBJ whole genome shotgun (WGS) entry which is preliminary data.</text>
</comment>